<organism evidence="1">
    <name type="scientific">Podoviridae sp. ctvSF8</name>
    <dbReference type="NCBI Taxonomy" id="2827621"/>
    <lineage>
        <taxon>Viruses</taxon>
        <taxon>Duplodnaviria</taxon>
        <taxon>Heunggongvirae</taxon>
        <taxon>Uroviricota</taxon>
        <taxon>Caudoviricetes</taxon>
    </lineage>
</organism>
<dbReference type="Gene3D" id="3.40.50.300">
    <property type="entry name" value="P-loop containing nucleotide triphosphate hydrolases"/>
    <property type="match status" value="1"/>
</dbReference>
<dbReference type="Gene3D" id="3.30.420.280">
    <property type="match status" value="1"/>
</dbReference>
<sequence length="453" mass="52292">MIIWKPTKKQSLALQCPAFELFYGGAAGGGKTDFLLMDFLAGCNKHRENWRGILFRRTYKELEDIIVRAKELYIPMGAVYKKTDNIFNFPTGSFLRLRYLERDDDVSNYQGHQYTWIGFDELGNYSSDYCWRYMMSRCRSAKGIPCYMRGTGNPGGVGHGWLKKRFIDNQNPNTIYTDEDGNTRCFIPSRLDDNDYLIKNDKGYEKRLRLLPKYLYEALRKGNWDIIAGSAFEEFSRESHVIKPIALDPGVWFKFCSMDWGYSRPFSIGWWAVSRDGRMIRYRELYGCENGEANKGVRRSASSIAKEAYALSIAEGVNTMVADPAVWGKTDDGPTIADKFEAEGWKLIKADNDRINGKMQFHQLLKSKGEDGKPMLLVFDTCFDFIRTIPLLLPSTTRPEDIDTTLEDHIYDETRYAIMSEYARHPGRALEKQNGQWNFRNKRTRGASFDPYG</sequence>
<accession>A0A8S5LKG9</accession>
<reference evidence="1" key="1">
    <citation type="journal article" date="2021" name="Proc. Natl. Acad. Sci. U.S.A.">
        <title>A Catalog of Tens of Thousands of Viruses from Human Metagenomes Reveals Hidden Associations with Chronic Diseases.</title>
        <authorList>
            <person name="Tisza M.J."/>
            <person name="Buck C.B."/>
        </authorList>
    </citation>
    <scope>NUCLEOTIDE SEQUENCE</scope>
    <source>
        <strain evidence="1">CtvSF8</strain>
    </source>
</reference>
<dbReference type="EMBL" id="BK015868">
    <property type="protein sequence ID" value="DAD70572.1"/>
    <property type="molecule type" value="Genomic_DNA"/>
</dbReference>
<protein>
    <submittedName>
        <fullName evidence="1">Large subunit terminase</fullName>
    </submittedName>
</protein>
<evidence type="ECO:0000313" key="1">
    <source>
        <dbReference type="EMBL" id="DAD70572.1"/>
    </source>
</evidence>
<proteinExistence type="predicted"/>
<name>A0A8S5LKG9_9CAUD</name>
<dbReference type="InterPro" id="IPR027417">
    <property type="entry name" value="P-loop_NTPase"/>
</dbReference>